<evidence type="ECO:0000256" key="1">
    <source>
        <dbReference type="SAM" id="MobiDB-lite"/>
    </source>
</evidence>
<organism evidence="2 3">
    <name type="scientific">Gemmobacter nanjingensis</name>
    <dbReference type="NCBI Taxonomy" id="488454"/>
    <lineage>
        <taxon>Bacteria</taxon>
        <taxon>Pseudomonadati</taxon>
        <taxon>Pseudomonadota</taxon>
        <taxon>Alphaproteobacteria</taxon>
        <taxon>Rhodobacterales</taxon>
        <taxon>Paracoccaceae</taxon>
        <taxon>Gemmobacter</taxon>
    </lineage>
</organism>
<gene>
    <name evidence="2" type="ORF">GCM10007291_50140</name>
</gene>
<accession>A0ABQ3FU95</accession>
<proteinExistence type="predicted"/>
<dbReference type="RefSeq" id="WP_189383159.1">
    <property type="nucleotide sequence ID" value="NZ_BMYI01000056.1"/>
</dbReference>
<name>A0ABQ3FU95_9RHOB</name>
<sequence length="51" mass="5324">MEQPVTGGSYIRDPATGALTREGETAPAVTPPPEVAPETPAVPEKPVKKVR</sequence>
<feature type="region of interest" description="Disordered" evidence="1">
    <location>
        <begin position="1"/>
        <end position="51"/>
    </location>
</feature>
<evidence type="ECO:0000313" key="3">
    <source>
        <dbReference type="Proteomes" id="UP000658305"/>
    </source>
</evidence>
<reference evidence="3" key="1">
    <citation type="journal article" date="2019" name="Int. J. Syst. Evol. Microbiol.">
        <title>The Global Catalogue of Microorganisms (GCM) 10K type strain sequencing project: providing services to taxonomists for standard genome sequencing and annotation.</title>
        <authorList>
            <consortium name="The Broad Institute Genomics Platform"/>
            <consortium name="The Broad Institute Genome Sequencing Center for Infectious Disease"/>
            <person name="Wu L."/>
            <person name="Ma J."/>
        </authorList>
    </citation>
    <scope>NUCLEOTIDE SEQUENCE [LARGE SCALE GENOMIC DNA]</scope>
    <source>
        <strain evidence="3">KCTC 23298</strain>
    </source>
</reference>
<dbReference type="EMBL" id="BMYI01000056">
    <property type="protein sequence ID" value="GHC42265.1"/>
    <property type="molecule type" value="Genomic_DNA"/>
</dbReference>
<comment type="caution">
    <text evidence="2">The sequence shown here is derived from an EMBL/GenBank/DDBJ whole genome shotgun (WGS) entry which is preliminary data.</text>
</comment>
<keyword evidence="3" id="KW-1185">Reference proteome</keyword>
<evidence type="ECO:0000313" key="2">
    <source>
        <dbReference type="EMBL" id="GHC42265.1"/>
    </source>
</evidence>
<dbReference type="Proteomes" id="UP000658305">
    <property type="component" value="Unassembled WGS sequence"/>
</dbReference>
<protein>
    <submittedName>
        <fullName evidence="2">Uncharacterized protein</fullName>
    </submittedName>
</protein>